<dbReference type="Gene3D" id="3.80.10.10">
    <property type="entry name" value="Ribonuclease Inhibitor"/>
    <property type="match status" value="2"/>
</dbReference>
<dbReference type="GO" id="GO:0031146">
    <property type="term" value="P:SCF-dependent proteasomal ubiquitin-dependent protein catabolic process"/>
    <property type="evidence" value="ECO:0007669"/>
    <property type="project" value="TreeGrafter"/>
</dbReference>
<dbReference type="EMBL" id="JAAAIN010000960">
    <property type="protein sequence ID" value="KAG0308978.1"/>
    <property type="molecule type" value="Genomic_DNA"/>
</dbReference>
<gene>
    <name evidence="1" type="ORF">BGZ97_013202</name>
</gene>
<accession>A0A9P6UKN0</accession>
<sequence length="492" mass="55370">MHTSPLDLPEIVARIGHFLPLWTLELSEVTDRRETVFNPKTFHVCMLVCQLWRQTLLPILWTDYDAEGMRQVPQDVLTRNSHYFRTFLLQMGATCSIFSCTRLVIAKLHPDVLNMDDLRQMIRSNPGLKSLDWDNFTCKCTLEPDDLSQLSQLETLTLSDWDDSDPDSLGKALAPLAASLKELHLGAFAGAIGGRDLDEGLQGEGKLSEESNDVYSLGNIPLLPLMEYLRAVGFLYGPDPFGFIRRCPNIVRLDLTLHEETIGIESRLPSRHIFDSISRHCPRLNSLALRGLNQDHMEALIRDCAATNSLSELTVVVRSVSQTTIDSIALHASTLETLGILNTTDDDADLDLLFQLPVRCPRLKWLSVAAWSCTETAGRTVLDALKTSSWRCHELEVLDVDVIEPDNKTDSGDTMGLVAIFADGPIQGWYHHPEILGDDYDYSMSEVFVRDLFEVVREFQHLRQLRWCGAMFTRSSHPASAAFDGVPFLHFD</sequence>
<evidence type="ECO:0008006" key="3">
    <source>
        <dbReference type="Google" id="ProtNLM"/>
    </source>
</evidence>
<dbReference type="PANTHER" id="PTHR13318:SF95">
    <property type="entry name" value="F-BOX PROTEIN YLR352W"/>
    <property type="match status" value="1"/>
</dbReference>
<evidence type="ECO:0000313" key="2">
    <source>
        <dbReference type="Proteomes" id="UP000823405"/>
    </source>
</evidence>
<protein>
    <recommendedName>
        <fullName evidence="3">F-box domain-containing protein</fullName>
    </recommendedName>
</protein>
<proteinExistence type="predicted"/>
<dbReference type="GO" id="GO:0019005">
    <property type="term" value="C:SCF ubiquitin ligase complex"/>
    <property type="evidence" value="ECO:0007669"/>
    <property type="project" value="TreeGrafter"/>
</dbReference>
<dbReference type="Proteomes" id="UP000823405">
    <property type="component" value="Unassembled WGS sequence"/>
</dbReference>
<dbReference type="OrthoDB" id="2444067at2759"/>
<dbReference type="AlphaFoldDB" id="A0A9P6UKN0"/>
<dbReference type="PANTHER" id="PTHR13318">
    <property type="entry name" value="PARTNER OF PAIRED, ISOFORM B-RELATED"/>
    <property type="match status" value="1"/>
</dbReference>
<dbReference type="SUPFAM" id="SSF52047">
    <property type="entry name" value="RNI-like"/>
    <property type="match status" value="1"/>
</dbReference>
<dbReference type="InterPro" id="IPR032675">
    <property type="entry name" value="LRR_dom_sf"/>
</dbReference>
<keyword evidence="2" id="KW-1185">Reference proteome</keyword>
<comment type="caution">
    <text evidence="1">The sequence shown here is derived from an EMBL/GenBank/DDBJ whole genome shotgun (WGS) entry which is preliminary data.</text>
</comment>
<organism evidence="1 2">
    <name type="scientific">Linnemannia gamsii</name>
    <dbReference type="NCBI Taxonomy" id="64522"/>
    <lineage>
        <taxon>Eukaryota</taxon>
        <taxon>Fungi</taxon>
        <taxon>Fungi incertae sedis</taxon>
        <taxon>Mucoromycota</taxon>
        <taxon>Mortierellomycotina</taxon>
        <taxon>Mortierellomycetes</taxon>
        <taxon>Mortierellales</taxon>
        <taxon>Mortierellaceae</taxon>
        <taxon>Linnemannia</taxon>
    </lineage>
</organism>
<reference evidence="1" key="1">
    <citation type="journal article" date="2020" name="Fungal Divers.">
        <title>Resolving the Mortierellaceae phylogeny through synthesis of multi-gene phylogenetics and phylogenomics.</title>
        <authorList>
            <person name="Vandepol N."/>
            <person name="Liber J."/>
            <person name="Desiro A."/>
            <person name="Na H."/>
            <person name="Kennedy M."/>
            <person name="Barry K."/>
            <person name="Grigoriev I.V."/>
            <person name="Miller A.N."/>
            <person name="O'Donnell K."/>
            <person name="Stajich J.E."/>
            <person name="Bonito G."/>
        </authorList>
    </citation>
    <scope>NUCLEOTIDE SEQUENCE</scope>
    <source>
        <strain evidence="1">NVP60</strain>
    </source>
</reference>
<evidence type="ECO:0000313" key="1">
    <source>
        <dbReference type="EMBL" id="KAG0308978.1"/>
    </source>
</evidence>
<name>A0A9P6UKN0_9FUNG</name>